<proteinExistence type="predicted"/>
<dbReference type="AlphaFoldDB" id="A0A9N9Z0A0"/>
<accession>A0A9N9Z0A0</accession>
<dbReference type="GO" id="GO:0003677">
    <property type="term" value="F:DNA binding"/>
    <property type="evidence" value="ECO:0007669"/>
    <property type="project" value="UniProtKB-KW"/>
</dbReference>
<keyword evidence="1" id="KW-0479">Metal-binding</keyword>
<keyword evidence="5" id="KW-0804">Transcription</keyword>
<dbReference type="PANTHER" id="PTHR36206">
    <property type="entry name" value="ASPERCRYPTIN BIOSYNTHESIS CLUSTER-SPECIFIC TRANSCRIPTION REGULATOR ATNN-RELATED"/>
    <property type="match status" value="1"/>
</dbReference>
<organism evidence="7 8">
    <name type="scientific">Clonostachys solani</name>
    <dbReference type="NCBI Taxonomy" id="160281"/>
    <lineage>
        <taxon>Eukaryota</taxon>
        <taxon>Fungi</taxon>
        <taxon>Dikarya</taxon>
        <taxon>Ascomycota</taxon>
        <taxon>Pezizomycotina</taxon>
        <taxon>Sordariomycetes</taxon>
        <taxon>Hypocreomycetidae</taxon>
        <taxon>Hypocreales</taxon>
        <taxon>Bionectriaceae</taxon>
        <taxon>Clonostachys</taxon>
    </lineage>
</organism>
<sequence>MRTQARSSAPKSRTGCGTWFEANDSSGFILSCGPDINSLYFKNDLEAQYFDQWSHISRSFLGGYSSSKLWAVFMPQITRQDPVLRDAAIAIGAMSRAMSISCAGGHVEKTLHHTNAVDHYCKALRLQAQTSLESLDMQSLMLGSILFICFEAFRSNPKAALQHIARGTPLLQQLFTHDRSSSHIRKIAPDPWELLHEISRVYVYLGVQTQTVMSGRLDSSQSAIRTLAQDLQTKGCNVERVDANFDYFLNPRREIDLDCFPDSFSTLAEASEHWTLTERKIQKYFPQVMASMPSLIKLKDTFQDVDSFFDQLERQAEMDIFVRRAHHYLESWYRPFKPLCFSASRNHSSNPDLYHQTTYLHLQYLELYVFILFPKQGNYNTVNALTPTFRQMNGLCEQLAKSCRRELGADEGVFSMQSTVLWRLMFIAMNCRDADTRNEAIRIMDKYPHRDGIWNNHAFLAIAEQNRKLEVENAKEGSEHEQWRRLCWRVFRFEDAGTRVVFRSMRKTDSWSLVEEIADLEQVERDGWKNARWERVPLHTKHLMLQWGRTTGMEAFRDPSRLSTGCVSLNIT</sequence>
<keyword evidence="6" id="KW-0539">Nucleus</keyword>
<evidence type="ECO:0008006" key="9">
    <source>
        <dbReference type="Google" id="ProtNLM"/>
    </source>
</evidence>
<evidence type="ECO:0000256" key="2">
    <source>
        <dbReference type="ARBA" id="ARBA00022833"/>
    </source>
</evidence>
<evidence type="ECO:0000313" key="8">
    <source>
        <dbReference type="Proteomes" id="UP000775872"/>
    </source>
</evidence>
<evidence type="ECO:0000256" key="4">
    <source>
        <dbReference type="ARBA" id="ARBA00023125"/>
    </source>
</evidence>
<dbReference type="PANTHER" id="PTHR36206:SF4">
    <property type="entry name" value="HYPOTHETICAL CONSERVED PROTEIN (EUROFUNG)-RELATED"/>
    <property type="match status" value="1"/>
</dbReference>
<keyword evidence="4" id="KW-0238">DNA-binding</keyword>
<evidence type="ECO:0000256" key="3">
    <source>
        <dbReference type="ARBA" id="ARBA00023015"/>
    </source>
</evidence>
<evidence type="ECO:0000313" key="7">
    <source>
        <dbReference type="EMBL" id="CAH0046619.1"/>
    </source>
</evidence>
<dbReference type="Proteomes" id="UP000775872">
    <property type="component" value="Unassembled WGS sequence"/>
</dbReference>
<dbReference type="OrthoDB" id="3598904at2759"/>
<dbReference type="EMBL" id="CABFOC020000015">
    <property type="protein sequence ID" value="CAH0046619.1"/>
    <property type="molecule type" value="Genomic_DNA"/>
</dbReference>
<dbReference type="GO" id="GO:0046872">
    <property type="term" value="F:metal ion binding"/>
    <property type="evidence" value="ECO:0007669"/>
    <property type="project" value="UniProtKB-KW"/>
</dbReference>
<dbReference type="InterPro" id="IPR052360">
    <property type="entry name" value="Transcr_Regulatory_Proteins"/>
</dbReference>
<evidence type="ECO:0000256" key="6">
    <source>
        <dbReference type="ARBA" id="ARBA00023242"/>
    </source>
</evidence>
<keyword evidence="8" id="KW-1185">Reference proteome</keyword>
<reference evidence="7 8" key="2">
    <citation type="submission" date="2021-10" db="EMBL/GenBank/DDBJ databases">
        <authorList>
            <person name="Piombo E."/>
        </authorList>
    </citation>
    <scope>NUCLEOTIDE SEQUENCE [LARGE SCALE GENOMIC DNA]</scope>
</reference>
<keyword evidence="3" id="KW-0805">Transcription regulation</keyword>
<evidence type="ECO:0000256" key="1">
    <source>
        <dbReference type="ARBA" id="ARBA00022723"/>
    </source>
</evidence>
<protein>
    <recommendedName>
        <fullName evidence="9">Transcription factor domain-containing protein</fullName>
    </recommendedName>
</protein>
<gene>
    <name evidence="7" type="ORF">CSOL1703_00012853</name>
</gene>
<reference evidence="8" key="1">
    <citation type="submission" date="2019-06" db="EMBL/GenBank/DDBJ databases">
        <authorList>
            <person name="Broberg M."/>
        </authorList>
    </citation>
    <scope>NUCLEOTIDE SEQUENCE [LARGE SCALE GENOMIC DNA]</scope>
</reference>
<evidence type="ECO:0000256" key="5">
    <source>
        <dbReference type="ARBA" id="ARBA00023163"/>
    </source>
</evidence>
<comment type="caution">
    <text evidence="7">The sequence shown here is derived from an EMBL/GenBank/DDBJ whole genome shotgun (WGS) entry which is preliminary data.</text>
</comment>
<name>A0A9N9Z0A0_9HYPO</name>
<keyword evidence="2" id="KW-0862">Zinc</keyword>